<reference evidence="2 3" key="1">
    <citation type="submission" date="2022-05" db="EMBL/GenBank/DDBJ databases">
        <title>S8-45 Sphingomonas ultraviolaceadurans.</title>
        <authorList>
            <person name="Liu Y."/>
        </authorList>
    </citation>
    <scope>NUCLEOTIDE SEQUENCE [LARGE SCALE GENOMIC DNA]</scope>
    <source>
        <strain evidence="2 3">S8-45</strain>
    </source>
</reference>
<protein>
    <recommendedName>
        <fullName evidence="4">Helix-turn-helix domain-containing protein</fullName>
    </recommendedName>
</protein>
<dbReference type="Proteomes" id="UP000831921">
    <property type="component" value="Chromosome"/>
</dbReference>
<evidence type="ECO:0000313" key="2">
    <source>
        <dbReference type="EMBL" id="UUR07624.1"/>
    </source>
</evidence>
<accession>A0ABY5MVZ2</accession>
<dbReference type="RefSeq" id="WP_249503411.1">
    <property type="nucleotide sequence ID" value="NZ_CP097253.1"/>
</dbReference>
<organism evidence="2 3">
    <name type="scientific">Sphingomonas glaciei</name>
    <dbReference type="NCBI Taxonomy" id="2938948"/>
    <lineage>
        <taxon>Bacteria</taxon>
        <taxon>Pseudomonadati</taxon>
        <taxon>Pseudomonadota</taxon>
        <taxon>Alphaproteobacteria</taxon>
        <taxon>Sphingomonadales</taxon>
        <taxon>Sphingomonadaceae</taxon>
        <taxon>Sphingomonas</taxon>
    </lineage>
</organism>
<gene>
    <name evidence="2" type="ORF">M1K48_11885</name>
</gene>
<sequence length="173" mass="19488">MGIVGGNGCELQRRGERANEFGLERQQAFLALFAESCNISESARQVGVAVSTVYKRRRDDEQFRIAFATAQDHATALLKAELVRRGLELLRAATPAETDGAALAGMDAKFLLSLVAQHERSVGKELGDIKPQRSDAGEAAKRLQALLIRMRLERKREMEERRLERLERLERKR</sequence>
<name>A0ABY5MVZ2_9SPHN</name>
<evidence type="ECO:0000256" key="1">
    <source>
        <dbReference type="SAM" id="Coils"/>
    </source>
</evidence>
<dbReference type="EMBL" id="CP097253">
    <property type="protein sequence ID" value="UUR07624.1"/>
    <property type="molecule type" value="Genomic_DNA"/>
</dbReference>
<evidence type="ECO:0008006" key="4">
    <source>
        <dbReference type="Google" id="ProtNLM"/>
    </source>
</evidence>
<keyword evidence="3" id="KW-1185">Reference proteome</keyword>
<feature type="coiled-coil region" evidence="1">
    <location>
        <begin position="140"/>
        <end position="172"/>
    </location>
</feature>
<keyword evidence="1" id="KW-0175">Coiled coil</keyword>
<proteinExistence type="predicted"/>
<evidence type="ECO:0000313" key="3">
    <source>
        <dbReference type="Proteomes" id="UP000831921"/>
    </source>
</evidence>